<feature type="transmembrane region" description="Helical" evidence="7">
    <location>
        <begin position="41"/>
        <end position="61"/>
    </location>
</feature>
<sequence>MNRHPLAAFAGLAALGLVVVLGVVFVPTPDIDAVRRQVSDSGAWAPATYLALMIGTTQLPVPRTVWTVSAGVIFGSLIGCALALGGMALSAALSLSIVRWASGPAVRQAEKDHRVLAVQEILSERGWATVLGLRMIPVIPFSLLNYACGLSRIPLLPCLAATVAGSVPMTVVAVVAADAVVADGDPRIILLGVIVGLTGLVIAGREVLTIRRLLAGQGPTVDGNR</sequence>
<comment type="subcellular location">
    <subcellularLocation>
        <location evidence="1 7">Cell membrane</location>
        <topology evidence="1 7">Multi-pass membrane protein</topology>
    </subcellularLocation>
</comment>
<evidence type="ECO:0000313" key="10">
    <source>
        <dbReference type="Proteomes" id="UP000824190"/>
    </source>
</evidence>
<dbReference type="InterPro" id="IPR015414">
    <property type="entry name" value="TMEM64"/>
</dbReference>
<gene>
    <name evidence="9" type="ORF">H9870_13995</name>
</gene>
<feature type="transmembrane region" description="Helical" evidence="7">
    <location>
        <begin position="73"/>
        <end position="98"/>
    </location>
</feature>
<evidence type="ECO:0000256" key="1">
    <source>
        <dbReference type="ARBA" id="ARBA00004651"/>
    </source>
</evidence>
<comment type="similarity">
    <text evidence="2 7">Belongs to the TVP38/TMEM64 family.</text>
</comment>
<dbReference type="EMBL" id="DXGC01000122">
    <property type="protein sequence ID" value="HIW92760.1"/>
    <property type="molecule type" value="Genomic_DNA"/>
</dbReference>
<evidence type="ECO:0000256" key="7">
    <source>
        <dbReference type="RuleBase" id="RU366058"/>
    </source>
</evidence>
<feature type="transmembrane region" description="Helical" evidence="7">
    <location>
        <begin position="126"/>
        <end position="148"/>
    </location>
</feature>
<keyword evidence="3 7" id="KW-1003">Cell membrane</keyword>
<proteinExistence type="inferred from homology"/>
<evidence type="ECO:0000256" key="3">
    <source>
        <dbReference type="ARBA" id="ARBA00022475"/>
    </source>
</evidence>
<evidence type="ECO:0000256" key="2">
    <source>
        <dbReference type="ARBA" id="ARBA00008640"/>
    </source>
</evidence>
<evidence type="ECO:0000256" key="4">
    <source>
        <dbReference type="ARBA" id="ARBA00022692"/>
    </source>
</evidence>
<reference evidence="9" key="1">
    <citation type="journal article" date="2021" name="PeerJ">
        <title>Extensive microbial diversity within the chicken gut microbiome revealed by metagenomics and culture.</title>
        <authorList>
            <person name="Gilroy R."/>
            <person name="Ravi A."/>
            <person name="Getino M."/>
            <person name="Pursley I."/>
            <person name="Horton D.L."/>
            <person name="Alikhan N.F."/>
            <person name="Baker D."/>
            <person name="Gharbi K."/>
            <person name="Hall N."/>
            <person name="Watson M."/>
            <person name="Adriaenssens E.M."/>
            <person name="Foster-Nyarko E."/>
            <person name="Jarju S."/>
            <person name="Secka A."/>
            <person name="Antonio M."/>
            <person name="Oren A."/>
            <person name="Chaudhuri R.R."/>
            <person name="La Ragione R."/>
            <person name="Hildebrand F."/>
            <person name="Pallen M.J."/>
        </authorList>
    </citation>
    <scope>NUCLEOTIDE SEQUENCE</scope>
    <source>
        <strain evidence="9">CHK32-1732</strain>
    </source>
</reference>
<feature type="transmembrane region" description="Helical" evidence="7">
    <location>
        <begin position="188"/>
        <end position="208"/>
    </location>
</feature>
<comment type="caution">
    <text evidence="9">The sequence shown here is derived from an EMBL/GenBank/DDBJ whole genome shotgun (WGS) entry which is preliminary data.</text>
</comment>
<name>A0A9D1UNB4_9CORY</name>
<reference evidence="9" key="2">
    <citation type="submission" date="2021-04" db="EMBL/GenBank/DDBJ databases">
        <authorList>
            <person name="Gilroy R."/>
        </authorList>
    </citation>
    <scope>NUCLEOTIDE SEQUENCE</scope>
    <source>
        <strain evidence="9">CHK32-1732</strain>
    </source>
</reference>
<evidence type="ECO:0000259" key="8">
    <source>
        <dbReference type="Pfam" id="PF09335"/>
    </source>
</evidence>
<protein>
    <recommendedName>
        <fullName evidence="7">TVP38/TMEM64 family membrane protein</fullName>
    </recommendedName>
</protein>
<dbReference type="GO" id="GO:0005886">
    <property type="term" value="C:plasma membrane"/>
    <property type="evidence" value="ECO:0007669"/>
    <property type="project" value="UniProtKB-SubCell"/>
</dbReference>
<feature type="transmembrane region" description="Helical" evidence="7">
    <location>
        <begin position="155"/>
        <end position="176"/>
    </location>
</feature>
<dbReference type="Pfam" id="PF09335">
    <property type="entry name" value="VTT_dom"/>
    <property type="match status" value="1"/>
</dbReference>
<keyword evidence="6 7" id="KW-0472">Membrane</keyword>
<dbReference type="AlphaFoldDB" id="A0A9D1UNB4"/>
<feature type="domain" description="VTT" evidence="8">
    <location>
        <begin position="61"/>
        <end position="176"/>
    </location>
</feature>
<dbReference type="PANTHER" id="PTHR12677">
    <property type="entry name" value="GOLGI APPARATUS MEMBRANE PROTEIN TVP38-RELATED"/>
    <property type="match status" value="1"/>
</dbReference>
<evidence type="ECO:0000256" key="6">
    <source>
        <dbReference type="ARBA" id="ARBA00023136"/>
    </source>
</evidence>
<dbReference type="PANTHER" id="PTHR12677:SF59">
    <property type="entry name" value="GOLGI APPARATUS MEMBRANE PROTEIN TVP38-RELATED"/>
    <property type="match status" value="1"/>
</dbReference>
<dbReference type="InterPro" id="IPR032816">
    <property type="entry name" value="VTT_dom"/>
</dbReference>
<evidence type="ECO:0000256" key="5">
    <source>
        <dbReference type="ARBA" id="ARBA00022989"/>
    </source>
</evidence>
<evidence type="ECO:0000313" key="9">
    <source>
        <dbReference type="EMBL" id="HIW92760.1"/>
    </source>
</evidence>
<dbReference type="Proteomes" id="UP000824190">
    <property type="component" value="Unassembled WGS sequence"/>
</dbReference>
<organism evidence="9 10">
    <name type="scientific">Candidatus Corynebacterium avicola</name>
    <dbReference type="NCBI Taxonomy" id="2838527"/>
    <lineage>
        <taxon>Bacteria</taxon>
        <taxon>Bacillati</taxon>
        <taxon>Actinomycetota</taxon>
        <taxon>Actinomycetes</taxon>
        <taxon>Mycobacteriales</taxon>
        <taxon>Corynebacteriaceae</taxon>
        <taxon>Corynebacterium</taxon>
    </lineage>
</organism>
<keyword evidence="4 7" id="KW-0812">Transmembrane</keyword>
<keyword evidence="5 7" id="KW-1133">Transmembrane helix</keyword>
<accession>A0A9D1UNB4</accession>